<dbReference type="SUPFAM" id="SSF52540">
    <property type="entry name" value="P-loop containing nucleoside triphosphate hydrolases"/>
    <property type="match status" value="1"/>
</dbReference>
<accession>A0A226D637</accession>
<dbReference type="EMBL" id="LNIX01000033">
    <property type="protein sequence ID" value="OXA40560.1"/>
    <property type="molecule type" value="Genomic_DNA"/>
</dbReference>
<comment type="caution">
    <text evidence="1">The sequence shown here is derived from an EMBL/GenBank/DDBJ whole genome shotgun (WGS) entry which is preliminary data.</text>
</comment>
<sequence length="338" mass="38501">MDDETRRTKYSTADLVKFGLKMPLNELAVALQTLIWDETSPVNPVPPGGGILLFGPPNCGGEHLLDTVLDQIDCVQKFPLKWEALQHRPKPDYVKNVFQEARDAKRAVIVIESFNDLLFSLHCREQILKEVYNLVTTVRANVFIVVHATEPWTIGDKILTLFKHKIHIPGPTDEARATLLDTFLTEVRTENELKKSYEMSNADLKLIVELPSMRKATWKDLHDCSVDSFQHAVRSYFGLSSDQDLDLINLDPGEEDVMKSSLIIATEHLRAAVGQMKIKNSSCNELEDLKKFKERWGIKVYSNPVVPVDYYPCEKKDKEKTGWESFLGFFAEAVELCF</sequence>
<dbReference type="AlphaFoldDB" id="A0A226D637"/>
<reference evidence="1 2" key="1">
    <citation type="submission" date="2015-12" db="EMBL/GenBank/DDBJ databases">
        <title>The genome of Folsomia candida.</title>
        <authorList>
            <person name="Faddeeva A."/>
            <person name="Derks M.F."/>
            <person name="Anvar Y."/>
            <person name="Smit S."/>
            <person name="Van Straalen N."/>
            <person name="Roelofs D."/>
        </authorList>
    </citation>
    <scope>NUCLEOTIDE SEQUENCE [LARGE SCALE GENOMIC DNA]</scope>
    <source>
        <strain evidence="1 2">VU population</strain>
        <tissue evidence="1">Whole body</tissue>
    </source>
</reference>
<keyword evidence="2" id="KW-1185">Reference proteome</keyword>
<evidence type="ECO:0000313" key="1">
    <source>
        <dbReference type="EMBL" id="OXA40560.1"/>
    </source>
</evidence>
<evidence type="ECO:0000313" key="2">
    <source>
        <dbReference type="Proteomes" id="UP000198287"/>
    </source>
</evidence>
<dbReference type="STRING" id="158441.A0A226D637"/>
<dbReference type="Gene3D" id="1.10.8.60">
    <property type="match status" value="1"/>
</dbReference>
<dbReference type="Proteomes" id="UP000198287">
    <property type="component" value="Unassembled WGS sequence"/>
</dbReference>
<dbReference type="InterPro" id="IPR027417">
    <property type="entry name" value="P-loop_NTPase"/>
</dbReference>
<proteinExistence type="predicted"/>
<protein>
    <submittedName>
        <fullName evidence="1">Vacuolar protein sorting-associated protein 4B</fullName>
    </submittedName>
</protein>
<name>A0A226D637_FOLCA</name>
<dbReference type="Gene3D" id="3.40.50.300">
    <property type="entry name" value="P-loop containing nucleotide triphosphate hydrolases"/>
    <property type="match status" value="1"/>
</dbReference>
<organism evidence="1 2">
    <name type="scientific">Folsomia candida</name>
    <name type="common">Springtail</name>
    <dbReference type="NCBI Taxonomy" id="158441"/>
    <lineage>
        <taxon>Eukaryota</taxon>
        <taxon>Metazoa</taxon>
        <taxon>Ecdysozoa</taxon>
        <taxon>Arthropoda</taxon>
        <taxon>Hexapoda</taxon>
        <taxon>Collembola</taxon>
        <taxon>Entomobryomorpha</taxon>
        <taxon>Isotomoidea</taxon>
        <taxon>Isotomidae</taxon>
        <taxon>Proisotominae</taxon>
        <taxon>Folsomia</taxon>
    </lineage>
</organism>
<gene>
    <name evidence="1" type="ORF">Fcan01_24620</name>
</gene>